<protein>
    <recommendedName>
        <fullName evidence="5">Thioesterase domain-containing protein</fullName>
    </recommendedName>
</protein>
<dbReference type="InterPro" id="IPR050563">
    <property type="entry name" value="4-hydroxybenzoyl-CoA_TE"/>
</dbReference>
<dbReference type="PANTHER" id="PTHR31793">
    <property type="entry name" value="4-HYDROXYBENZOYL-COA THIOESTERASE FAMILY MEMBER"/>
    <property type="match status" value="1"/>
</dbReference>
<reference evidence="3" key="2">
    <citation type="submission" date="2025-08" db="UniProtKB">
        <authorList>
            <consortium name="Ensembl"/>
        </authorList>
    </citation>
    <scope>IDENTIFICATION</scope>
</reference>
<dbReference type="Gene3D" id="3.10.129.10">
    <property type="entry name" value="Hotdog Thioesterase"/>
    <property type="match status" value="1"/>
</dbReference>
<name>A0A8D2EI27_THEGE</name>
<keyword evidence="2" id="KW-0378">Hydrolase</keyword>
<accession>A0A8D2EI27</accession>
<dbReference type="Pfam" id="PF13279">
    <property type="entry name" value="4HBT_2"/>
    <property type="match status" value="1"/>
</dbReference>
<comment type="similarity">
    <text evidence="1">Belongs to the 4-hydroxybenzoyl-CoA thioesterase family.</text>
</comment>
<sequence length="204" mass="23205">DLKQSSCLGLAKPWDHRSAITTTSWDLKLLPKNARSLVTSSKDQTVEAYHRDHEAYGYFVPIQMRWQDNDQHGHMNNDVYCNYFDTIINLYLIRSYCGLKTSLQSSSTLGFMVANRCTYHTPIGFPQIPVATLTVEKVSHSSVHYLLALFPPKPTAELPSVNHRDLGDGFFFGHPMLAQFDALPISLLEDFRRGLLQLMRPMSV</sequence>
<reference evidence="3" key="3">
    <citation type="submission" date="2025-09" db="UniProtKB">
        <authorList>
            <consortium name="Ensembl"/>
        </authorList>
    </citation>
    <scope>IDENTIFICATION</scope>
</reference>
<evidence type="ECO:0000256" key="1">
    <source>
        <dbReference type="ARBA" id="ARBA00005953"/>
    </source>
</evidence>
<dbReference type="Ensembl" id="ENSTGET00000007359.1">
    <property type="protein sequence ID" value="ENSTGEP00000006097.1"/>
    <property type="gene ID" value="ENSTGEG00000005008.1"/>
</dbReference>
<organism evidence="3 4">
    <name type="scientific">Theropithecus gelada</name>
    <name type="common">Gelada baboon</name>
    <dbReference type="NCBI Taxonomy" id="9565"/>
    <lineage>
        <taxon>Eukaryota</taxon>
        <taxon>Metazoa</taxon>
        <taxon>Chordata</taxon>
        <taxon>Craniata</taxon>
        <taxon>Vertebrata</taxon>
        <taxon>Euteleostomi</taxon>
        <taxon>Mammalia</taxon>
        <taxon>Eutheria</taxon>
        <taxon>Euarchontoglires</taxon>
        <taxon>Primates</taxon>
        <taxon>Haplorrhini</taxon>
        <taxon>Catarrhini</taxon>
        <taxon>Cercopithecidae</taxon>
        <taxon>Cercopithecinae</taxon>
        <taxon>Theropithecus</taxon>
    </lineage>
</organism>
<dbReference type="CDD" id="cd00586">
    <property type="entry name" value="4HBT"/>
    <property type="match status" value="1"/>
</dbReference>
<evidence type="ECO:0000313" key="3">
    <source>
        <dbReference type="Ensembl" id="ENSTGEP00000006097.1"/>
    </source>
</evidence>
<evidence type="ECO:0000313" key="4">
    <source>
        <dbReference type="Proteomes" id="UP000694411"/>
    </source>
</evidence>
<reference evidence="3" key="1">
    <citation type="submission" date="2018-05" db="EMBL/GenBank/DDBJ databases">
        <title>Whole genome of Theropithecus gelada.</title>
        <authorList>
            <person name="Chiou K.L."/>
            <person name="Snyder-Mackler N."/>
        </authorList>
    </citation>
    <scope>NUCLEOTIDE SEQUENCE [LARGE SCALE GENOMIC DNA]</scope>
</reference>
<dbReference type="AlphaFoldDB" id="A0A8D2EI27"/>
<dbReference type="GO" id="GO:0005739">
    <property type="term" value="C:mitochondrion"/>
    <property type="evidence" value="ECO:0007669"/>
    <property type="project" value="TreeGrafter"/>
</dbReference>
<dbReference type="SUPFAM" id="SSF54637">
    <property type="entry name" value="Thioesterase/thiol ester dehydrase-isomerase"/>
    <property type="match status" value="1"/>
</dbReference>
<evidence type="ECO:0000256" key="2">
    <source>
        <dbReference type="ARBA" id="ARBA00022801"/>
    </source>
</evidence>
<proteinExistence type="inferred from homology"/>
<dbReference type="GO" id="GO:0047617">
    <property type="term" value="F:fatty acyl-CoA hydrolase activity"/>
    <property type="evidence" value="ECO:0007669"/>
    <property type="project" value="TreeGrafter"/>
</dbReference>
<dbReference type="PANTHER" id="PTHR31793:SF27">
    <property type="entry name" value="NOVEL THIOESTERASE SUPERFAMILY DOMAIN AND SAPOSIN A-TYPE DOMAIN CONTAINING PROTEIN (0610012H03RIK)"/>
    <property type="match status" value="1"/>
</dbReference>
<evidence type="ECO:0008006" key="5">
    <source>
        <dbReference type="Google" id="ProtNLM"/>
    </source>
</evidence>
<dbReference type="InterPro" id="IPR029069">
    <property type="entry name" value="HotDog_dom_sf"/>
</dbReference>
<keyword evidence="4" id="KW-1185">Reference proteome</keyword>
<dbReference type="Proteomes" id="UP000694411">
    <property type="component" value="Chromosome 14"/>
</dbReference>